<evidence type="ECO:0000313" key="3">
    <source>
        <dbReference type="Proteomes" id="UP000887566"/>
    </source>
</evidence>
<evidence type="ECO:0000313" key="4">
    <source>
        <dbReference type="WBParaSite" id="PSAMB.scaffold1507size30601.g13440.t1"/>
    </source>
</evidence>
<accession>A0A914V6I0</accession>
<name>A0A914V6I0_9BILA</name>
<protein>
    <submittedName>
        <fullName evidence="4">Uncharacterized protein</fullName>
    </submittedName>
</protein>
<feature type="chain" id="PRO_5037157099" evidence="2">
    <location>
        <begin position="28"/>
        <end position="148"/>
    </location>
</feature>
<dbReference type="AlphaFoldDB" id="A0A914V6I0"/>
<organism evidence="3 4">
    <name type="scientific">Plectus sambesii</name>
    <dbReference type="NCBI Taxonomy" id="2011161"/>
    <lineage>
        <taxon>Eukaryota</taxon>
        <taxon>Metazoa</taxon>
        <taxon>Ecdysozoa</taxon>
        <taxon>Nematoda</taxon>
        <taxon>Chromadorea</taxon>
        <taxon>Plectida</taxon>
        <taxon>Plectina</taxon>
        <taxon>Plectoidea</taxon>
        <taxon>Plectidae</taxon>
        <taxon>Plectus</taxon>
    </lineage>
</organism>
<dbReference type="Proteomes" id="UP000887566">
    <property type="component" value="Unplaced"/>
</dbReference>
<dbReference type="WBParaSite" id="PSAMB.scaffold1507size30601.g13440.t1">
    <property type="protein sequence ID" value="PSAMB.scaffold1507size30601.g13440.t1"/>
    <property type="gene ID" value="PSAMB.scaffold1507size30601.g13440"/>
</dbReference>
<keyword evidence="3" id="KW-1185">Reference proteome</keyword>
<evidence type="ECO:0000256" key="2">
    <source>
        <dbReference type="SAM" id="SignalP"/>
    </source>
</evidence>
<feature type="signal peptide" evidence="2">
    <location>
        <begin position="1"/>
        <end position="27"/>
    </location>
</feature>
<sequence length="148" mass="16230">MTTTIPLALTVLCATMGLLLQSTTTAALPLDESSLAHRIQSRAGSGVLLVPYPRVGKRSSALYNFLDPRILSILDSDQDAEEKRGYLSTELGPDSEISGYLSTLRFGKRSNNEGEEETNENNEPQANYAKRFLMARVGKRFLHAARVG</sequence>
<reference evidence="4" key="1">
    <citation type="submission" date="2022-11" db="UniProtKB">
        <authorList>
            <consortium name="WormBaseParasite"/>
        </authorList>
    </citation>
    <scope>IDENTIFICATION</scope>
</reference>
<proteinExistence type="predicted"/>
<evidence type="ECO:0000256" key="1">
    <source>
        <dbReference type="SAM" id="MobiDB-lite"/>
    </source>
</evidence>
<keyword evidence="2" id="KW-0732">Signal</keyword>
<feature type="region of interest" description="Disordered" evidence="1">
    <location>
        <begin position="108"/>
        <end position="127"/>
    </location>
</feature>